<dbReference type="Proteomes" id="UP001596501">
    <property type="component" value="Unassembled WGS sequence"/>
</dbReference>
<dbReference type="NCBIfam" id="NF008053">
    <property type="entry name" value="PRK10787.1"/>
    <property type="match status" value="1"/>
</dbReference>
<dbReference type="PROSITE" id="PS51786">
    <property type="entry name" value="LON_PROTEOLYTIC"/>
    <property type="match status" value="1"/>
</dbReference>
<evidence type="ECO:0000256" key="3">
    <source>
        <dbReference type="ARBA" id="ARBA00022670"/>
    </source>
</evidence>
<dbReference type="InterPro" id="IPR003593">
    <property type="entry name" value="AAA+_ATPase"/>
</dbReference>
<dbReference type="Gene3D" id="2.30.130.40">
    <property type="entry name" value="LON domain-like"/>
    <property type="match status" value="1"/>
</dbReference>
<comment type="catalytic activity">
    <reaction evidence="9 10 11">
        <text>Hydrolysis of proteins in presence of ATP.</text>
        <dbReference type="EC" id="3.4.21.53"/>
    </reaction>
</comment>
<keyword evidence="7 9" id="KW-0067">ATP-binding</keyword>
<dbReference type="EMBL" id="JBHTCA010000013">
    <property type="protein sequence ID" value="MFC7410296.1"/>
    <property type="molecule type" value="Genomic_DNA"/>
</dbReference>
<dbReference type="InterPro" id="IPR027543">
    <property type="entry name" value="Lon_bac"/>
</dbReference>
<evidence type="ECO:0000256" key="12">
    <source>
        <dbReference type="RuleBase" id="RU000591"/>
    </source>
</evidence>
<evidence type="ECO:0000259" key="14">
    <source>
        <dbReference type="PROSITE" id="PS51786"/>
    </source>
</evidence>
<accession>A0ABW2QMJ5</accession>
<dbReference type="SMART" id="SM00464">
    <property type="entry name" value="LON"/>
    <property type="match status" value="1"/>
</dbReference>
<feature type="coiled-coil region" evidence="13">
    <location>
        <begin position="120"/>
        <end position="154"/>
    </location>
</feature>
<dbReference type="PRINTS" id="PR00830">
    <property type="entry name" value="ENDOLAPTASE"/>
</dbReference>
<dbReference type="InterPro" id="IPR003959">
    <property type="entry name" value="ATPase_AAA_core"/>
</dbReference>
<evidence type="ECO:0000313" key="17">
    <source>
        <dbReference type="Proteomes" id="UP001596501"/>
    </source>
</evidence>
<dbReference type="GO" id="GO:0004252">
    <property type="term" value="F:serine-type endopeptidase activity"/>
    <property type="evidence" value="ECO:0007669"/>
    <property type="project" value="UniProtKB-EC"/>
</dbReference>
<dbReference type="CDD" id="cd19500">
    <property type="entry name" value="RecA-like_Lon"/>
    <property type="match status" value="1"/>
</dbReference>
<evidence type="ECO:0000313" key="16">
    <source>
        <dbReference type="EMBL" id="MFC7410296.1"/>
    </source>
</evidence>
<feature type="domain" description="Lon N-terminal" evidence="15">
    <location>
        <begin position="14"/>
        <end position="211"/>
    </location>
</feature>
<dbReference type="InterPro" id="IPR014721">
    <property type="entry name" value="Ribsml_uS5_D2-typ_fold_subgr"/>
</dbReference>
<evidence type="ECO:0000256" key="13">
    <source>
        <dbReference type="SAM" id="Coils"/>
    </source>
</evidence>
<keyword evidence="5 9" id="KW-0378">Hydrolase</keyword>
<evidence type="ECO:0000259" key="15">
    <source>
        <dbReference type="PROSITE" id="PS51787"/>
    </source>
</evidence>
<dbReference type="InterPro" id="IPR027065">
    <property type="entry name" value="Lon_Prtase"/>
</dbReference>
<dbReference type="InterPro" id="IPR004815">
    <property type="entry name" value="Lon_bac/euk-typ"/>
</dbReference>
<evidence type="ECO:0000256" key="2">
    <source>
        <dbReference type="ARBA" id="ARBA00022490"/>
    </source>
</evidence>
<evidence type="ECO:0000256" key="1">
    <source>
        <dbReference type="ARBA" id="ARBA00004496"/>
    </source>
</evidence>
<dbReference type="InterPro" id="IPR008269">
    <property type="entry name" value="Lon_proteolytic"/>
</dbReference>
<evidence type="ECO:0000256" key="5">
    <source>
        <dbReference type="ARBA" id="ARBA00022801"/>
    </source>
</evidence>
<dbReference type="SUPFAM" id="SSF88697">
    <property type="entry name" value="PUA domain-like"/>
    <property type="match status" value="1"/>
</dbReference>
<keyword evidence="8 9" id="KW-0346">Stress response</keyword>
<dbReference type="Gene3D" id="1.20.5.5270">
    <property type="match status" value="1"/>
</dbReference>
<comment type="induction">
    <text evidence="9">By heat shock.</text>
</comment>
<gene>
    <name evidence="9 16" type="primary">lon</name>
    <name evidence="16" type="ORF">ACFQPB_15630</name>
</gene>
<dbReference type="InterPro" id="IPR003111">
    <property type="entry name" value="Lon_prtase_N"/>
</dbReference>
<dbReference type="RefSeq" id="WP_382225152.1">
    <property type="nucleotide sequence ID" value="NZ_JBHTCA010000013.1"/>
</dbReference>
<dbReference type="InterPro" id="IPR046336">
    <property type="entry name" value="Lon_prtase_N_sf"/>
</dbReference>
<dbReference type="SUPFAM" id="SSF52540">
    <property type="entry name" value="P-loop containing nucleoside triphosphate hydrolases"/>
    <property type="match status" value="1"/>
</dbReference>
<dbReference type="PROSITE" id="PS01046">
    <property type="entry name" value="LON_SER"/>
    <property type="match status" value="1"/>
</dbReference>
<keyword evidence="13" id="KW-0175">Coiled coil</keyword>
<dbReference type="EC" id="3.4.21.53" evidence="9 10"/>
<dbReference type="PANTHER" id="PTHR10046">
    <property type="entry name" value="ATP DEPENDENT LON PROTEASE FAMILY MEMBER"/>
    <property type="match status" value="1"/>
</dbReference>
<evidence type="ECO:0000256" key="11">
    <source>
        <dbReference type="PROSITE-ProRule" id="PRU01122"/>
    </source>
</evidence>
<evidence type="ECO:0000256" key="6">
    <source>
        <dbReference type="ARBA" id="ARBA00022825"/>
    </source>
</evidence>
<name>A0ABW2QMJ5_9BURK</name>
<dbReference type="Pfam" id="PF22667">
    <property type="entry name" value="Lon_lid"/>
    <property type="match status" value="1"/>
</dbReference>
<sequence>MSGQTPLPPTPTTLPLLPLRDVVVFPHMVIPLFVGRPKSIKALEAAMEVERRIMLVAQKAAAKDEPTADDMFEMGCVASILQMLKLPDGTVKVLVEGVQRAQVLSVEDGESHFTASVHPLEATQELADTDTAELEALRRAVMQQFDQYVKLNKKIPSEILTSISSIDDAGRLADTIAAHLPLKLESKQEVLGLEQVARRLENLFAQLEREVDILNVDKKIRGRVKRQMEKNQRDFYLNEQVKAIQKELGEGEEGADIEEVEKKIKLAKMPAEARKKADAELKKLKLMSPMSAEASVVRNYIDVLTGLPWSKKTKIKHDLGLAEGVLNEDHFGLEKVKDRILEYLAVQQRVDKVKAPILCLVGPPGVGKTSLGQSIAKATGRKYVRMALGGMRDEAEIRGHRRTYIGAMPGKVLQSLTKVGTRNPLFLLDEIDKLGTDFRGDPSSALLEVLDPEQNHTFGDHYVEVDFDLSDVMFVATSNSMNIPPALLDRMEVIRLSGYTEDEKTNIAVKYLLPKQMKNNGVKDAEMQVAEAAVRDIVRYYTREAGVRSLERELSKICRKVVKGLLLKKLQAPVQVTADNLPDFLGVRKYTYGRAEGQNQVGQVVGLAWTEVGGDLLTIETALMPGKGVITRTGSLGDVMKESVEAARTVVRSRSRALGIKDEMFEKRDIHIHVPDGATPKDGPSAGAAMTTALVSALTGIPVRGDVAMTGEITLRGEVTAIGGLKEKLLAALRGGIKTVIIPEENVKDLAEIPDNVKSGLQIVPVKWIDKVLEIALERLTVPLTDEEVAAAAVATTAATGVQAPGSVKH</sequence>
<dbReference type="InterPro" id="IPR015947">
    <property type="entry name" value="PUA-like_sf"/>
</dbReference>
<comment type="subcellular location">
    <subcellularLocation>
        <location evidence="1 9 10">Cytoplasm</location>
    </subcellularLocation>
</comment>
<feature type="binding site" evidence="9">
    <location>
        <begin position="362"/>
        <end position="369"/>
    </location>
    <ligand>
        <name>ATP</name>
        <dbReference type="ChEBI" id="CHEBI:30616"/>
    </ligand>
</feature>
<feature type="coiled-coil region" evidence="13">
    <location>
        <begin position="190"/>
        <end position="217"/>
    </location>
</feature>
<evidence type="ECO:0000256" key="10">
    <source>
        <dbReference type="PIRNR" id="PIRNR001174"/>
    </source>
</evidence>
<comment type="function">
    <text evidence="9">ATP-dependent serine protease that mediates the selective degradation of mutant and abnormal proteins as well as certain short-lived regulatory proteins. Required for cellular homeostasis and for survival from DNA damage and developmental changes induced by stress. Degrades polypeptides processively to yield small peptide fragments that are 5 to 10 amino acids long. Binds to DNA in a double-stranded, site-specific manner.</text>
</comment>
<dbReference type="Gene3D" id="1.10.8.60">
    <property type="match status" value="1"/>
</dbReference>
<keyword evidence="2 9" id="KW-0963">Cytoplasm</keyword>
<evidence type="ECO:0000256" key="7">
    <source>
        <dbReference type="ARBA" id="ARBA00022840"/>
    </source>
</evidence>
<dbReference type="PIRSF" id="PIRSF001174">
    <property type="entry name" value="Lon_proteas"/>
    <property type="match status" value="1"/>
</dbReference>
<evidence type="ECO:0000256" key="4">
    <source>
        <dbReference type="ARBA" id="ARBA00022741"/>
    </source>
</evidence>
<dbReference type="PROSITE" id="PS51787">
    <property type="entry name" value="LON_N"/>
    <property type="match status" value="1"/>
</dbReference>
<dbReference type="Pfam" id="PF05362">
    <property type="entry name" value="Lon_C"/>
    <property type="match status" value="1"/>
</dbReference>
<dbReference type="Pfam" id="PF02190">
    <property type="entry name" value="LON_substr_bdg"/>
    <property type="match status" value="1"/>
</dbReference>
<dbReference type="Gene3D" id="3.30.230.10">
    <property type="match status" value="1"/>
</dbReference>
<dbReference type="SMART" id="SM00382">
    <property type="entry name" value="AAA"/>
    <property type="match status" value="1"/>
</dbReference>
<dbReference type="Gene3D" id="1.20.58.1480">
    <property type="match status" value="1"/>
</dbReference>
<keyword evidence="4 9" id="KW-0547">Nucleotide-binding</keyword>
<dbReference type="Pfam" id="PF00004">
    <property type="entry name" value="AAA"/>
    <property type="match status" value="1"/>
</dbReference>
<keyword evidence="3 9" id="KW-0645">Protease</keyword>
<feature type="active site" evidence="9 11">
    <location>
        <position position="685"/>
    </location>
</feature>
<dbReference type="InterPro" id="IPR054594">
    <property type="entry name" value="Lon_lid"/>
</dbReference>
<comment type="similarity">
    <text evidence="9 10 11 12">Belongs to the peptidase S16 family.</text>
</comment>
<comment type="caution">
    <text evidence="16">The sequence shown here is derived from an EMBL/GenBank/DDBJ whole genome shotgun (WGS) entry which is preliminary data.</text>
</comment>
<dbReference type="InterPro" id="IPR008268">
    <property type="entry name" value="Peptidase_S16_AS"/>
</dbReference>
<evidence type="ECO:0000256" key="8">
    <source>
        <dbReference type="ARBA" id="ARBA00023016"/>
    </source>
</evidence>
<feature type="domain" description="Lon proteolytic" evidence="14">
    <location>
        <begin position="598"/>
        <end position="779"/>
    </location>
</feature>
<feature type="active site" evidence="9 11">
    <location>
        <position position="728"/>
    </location>
</feature>
<keyword evidence="6 9" id="KW-0720">Serine protease</keyword>
<dbReference type="HAMAP" id="MF_01973">
    <property type="entry name" value="lon_bact"/>
    <property type="match status" value="1"/>
</dbReference>
<dbReference type="InterPro" id="IPR020568">
    <property type="entry name" value="Ribosomal_Su5_D2-typ_SF"/>
</dbReference>
<reference evidence="17" key="1">
    <citation type="journal article" date="2019" name="Int. J. Syst. Evol. Microbiol.">
        <title>The Global Catalogue of Microorganisms (GCM) 10K type strain sequencing project: providing services to taxonomists for standard genome sequencing and annotation.</title>
        <authorList>
            <consortium name="The Broad Institute Genomics Platform"/>
            <consortium name="The Broad Institute Genome Sequencing Center for Infectious Disease"/>
            <person name="Wu L."/>
            <person name="Ma J."/>
        </authorList>
    </citation>
    <scope>NUCLEOTIDE SEQUENCE [LARGE SCALE GENOMIC DNA]</scope>
    <source>
        <strain evidence="17">CGMCC 1.12371</strain>
    </source>
</reference>
<dbReference type="Gene3D" id="3.40.50.300">
    <property type="entry name" value="P-loop containing nucleotide triphosphate hydrolases"/>
    <property type="match status" value="1"/>
</dbReference>
<dbReference type="InterPro" id="IPR027417">
    <property type="entry name" value="P-loop_NTPase"/>
</dbReference>
<keyword evidence="17" id="KW-1185">Reference proteome</keyword>
<dbReference type="SUPFAM" id="SSF54211">
    <property type="entry name" value="Ribosomal protein S5 domain 2-like"/>
    <property type="match status" value="1"/>
</dbReference>
<proteinExistence type="evidence at transcript level"/>
<protein>
    <recommendedName>
        <fullName evidence="9 10">Lon protease</fullName>
        <ecNumber evidence="9 10">3.4.21.53</ecNumber>
    </recommendedName>
    <alternativeName>
        <fullName evidence="9">ATP-dependent protease La</fullName>
    </alternativeName>
</protein>
<evidence type="ECO:0000256" key="9">
    <source>
        <dbReference type="HAMAP-Rule" id="MF_01973"/>
    </source>
</evidence>
<organism evidence="16 17">
    <name type="scientific">Hydrogenophaga atypica</name>
    <dbReference type="NCBI Taxonomy" id="249409"/>
    <lineage>
        <taxon>Bacteria</taxon>
        <taxon>Pseudomonadati</taxon>
        <taxon>Pseudomonadota</taxon>
        <taxon>Betaproteobacteria</taxon>
        <taxon>Burkholderiales</taxon>
        <taxon>Comamonadaceae</taxon>
        <taxon>Hydrogenophaga</taxon>
    </lineage>
</organism>
<dbReference type="NCBIfam" id="TIGR00763">
    <property type="entry name" value="lon"/>
    <property type="match status" value="1"/>
</dbReference>
<comment type="subunit">
    <text evidence="9 10">Homohexamer. Organized in a ring with a central cavity.</text>
</comment>